<dbReference type="PANTHER" id="PTHR34105:SF1">
    <property type="entry name" value="PROLINE-, GLUTAMIC ACID- AND LEUCINE-RICH PROTEIN 1"/>
    <property type="match status" value="1"/>
</dbReference>
<feature type="compositionally biased region" description="Basic and acidic residues" evidence="1">
    <location>
        <begin position="948"/>
        <end position="959"/>
    </location>
</feature>
<feature type="compositionally biased region" description="Acidic residues" evidence="1">
    <location>
        <begin position="661"/>
        <end position="697"/>
    </location>
</feature>
<feature type="compositionally biased region" description="Basic and acidic residues" evidence="1">
    <location>
        <begin position="736"/>
        <end position="747"/>
    </location>
</feature>
<keyword evidence="4" id="KW-1185">Reference proteome</keyword>
<dbReference type="Proteomes" id="UP000593565">
    <property type="component" value="Unassembled WGS sequence"/>
</dbReference>
<feature type="compositionally biased region" description="Acidic residues" evidence="1">
    <location>
        <begin position="708"/>
        <end position="735"/>
    </location>
</feature>
<dbReference type="PANTHER" id="PTHR34105">
    <property type="entry name" value="PROLINE-, GLUTAMIC ACID- AND LEUCINE-RICH PROTEIN 1"/>
    <property type="match status" value="1"/>
</dbReference>
<gene>
    <name evidence="3" type="ORF">AMELA_G00064160</name>
</gene>
<comment type="caution">
    <text evidence="3">The sequence shown here is derived from an EMBL/GenBank/DDBJ whole genome shotgun (WGS) entry which is preliminary data.</text>
</comment>
<sequence>MYFFCPSEETIQYEGPGVELPFPPLDEVDPLLILQLRHRYRAVCLALKHTLSVDPATSVRLPIQHVLNVVCRALAVSIKNINVTSEGCLKLLVLPSVHSDSLEVLSALIKAVGAGLVQYCNVLSRLFSQALCAWTSLPEASLGQQRAYSAVRVALYRTLELWVRVGRASSSVLQGSSSHSELLFAHLIGDITPGTEAVKLRAGQTAMSDLVAAAGKSGPRRTKGMGIGDPGGVSLQRKGDALANQDTCFAALRVLRQIILTSGTLLKEDLHKKLQELVVPLCVKLQQQAQYSNWDVGSIGGQYGSAAPRCELYALLLALVLVPSPRWPAPLSCAVCVFSQGRRDRNITVSSFCAEALTICNALLHPRTPSISLPLPPLTLKPTPAASVLSSTQNPSLSLPTLMGAPAPGPSFAPRHPLSLGPASLLGSLENHLPMGPPVLPTSVGATGAQGDLLLSSPAQAAELAGLAAPPETQRQVFLRYDKEEPEDVEISLESDSDDSVVIMPQGMMLEMQEGAANSQSLPPPSGSAMPVPNAGLGSEAGPVETSLSSDLPTSIGHQMLPADVNNINSFPGSSQTEQLVSLVPPLSSNSVPLAVSSGALGNSLPAGAQLQQMLMQPSPGGQPSQLGLSLHMQLQNQLVQSSRQPAASEQDQNVININSTDDEEEEEDEEMEDEDELGEEEEEEEGLEEDEEEEEGSDFHDGYYQEAEFEAYDDDDDEGEEIEEEDDEEDDEEDIQHLDADNRRDVIGAEEGEVMIEGQEERGVGTFPMEGERPVEGGIEEMKAVQSIYEEEEGIKEKGNIEEIENIGAVERNECVVGEQQIETLVIGAEGEQSEENAPVDAADQEVQPQEQEGSRPESVVTPEDSGISPGGQEQEVAVEVRDNEPSAKAEQEEIPNPSTATMSEDTAPQQVEESAEKEVVEGTKPEEDEARGTKRKMEDREEGEVSEQKSEKKKLDDEAMASMLADFVDCPPDDEDRSASHSHS</sequence>
<evidence type="ECO:0000256" key="1">
    <source>
        <dbReference type="SAM" id="MobiDB-lite"/>
    </source>
</evidence>
<feature type="region of interest" description="Disordered" evidence="1">
    <location>
        <begin position="637"/>
        <end position="747"/>
    </location>
</feature>
<dbReference type="EMBL" id="JAAGNN010000005">
    <property type="protein sequence ID" value="KAF4089235.1"/>
    <property type="molecule type" value="Genomic_DNA"/>
</dbReference>
<dbReference type="GO" id="GO:0005634">
    <property type="term" value="C:nucleus"/>
    <property type="evidence" value="ECO:0007669"/>
    <property type="project" value="TreeGrafter"/>
</dbReference>
<feature type="region of interest" description="Disordered" evidence="1">
    <location>
        <begin position="828"/>
        <end position="986"/>
    </location>
</feature>
<dbReference type="InterPro" id="IPR012980">
    <property type="entry name" value="PELP1_middle"/>
</dbReference>
<name>A0A7J6B2P0_AMEME</name>
<evidence type="ECO:0000313" key="4">
    <source>
        <dbReference type="Proteomes" id="UP000593565"/>
    </source>
</evidence>
<accession>A0A7J6B2P0</accession>
<dbReference type="GO" id="GO:0006364">
    <property type="term" value="P:rRNA processing"/>
    <property type="evidence" value="ECO:0007669"/>
    <property type="project" value="TreeGrafter"/>
</dbReference>
<feature type="compositionally biased region" description="Polar residues" evidence="1">
    <location>
        <begin position="898"/>
        <end position="914"/>
    </location>
</feature>
<feature type="compositionally biased region" description="Basic and acidic residues" evidence="1">
    <location>
        <begin position="916"/>
        <end position="941"/>
    </location>
</feature>
<feature type="domain" description="PELP1 middle" evidence="2">
    <location>
        <begin position="309"/>
        <end position="370"/>
    </location>
</feature>
<organism evidence="3 4">
    <name type="scientific">Ameiurus melas</name>
    <name type="common">Black bullhead</name>
    <name type="synonym">Silurus melas</name>
    <dbReference type="NCBI Taxonomy" id="219545"/>
    <lineage>
        <taxon>Eukaryota</taxon>
        <taxon>Metazoa</taxon>
        <taxon>Chordata</taxon>
        <taxon>Craniata</taxon>
        <taxon>Vertebrata</taxon>
        <taxon>Euteleostomi</taxon>
        <taxon>Actinopterygii</taxon>
        <taxon>Neopterygii</taxon>
        <taxon>Teleostei</taxon>
        <taxon>Ostariophysi</taxon>
        <taxon>Siluriformes</taxon>
        <taxon>Ictaluridae</taxon>
        <taxon>Ameiurus</taxon>
    </lineage>
</organism>
<dbReference type="Pfam" id="PF08166">
    <property type="entry name" value="PELP1_HEAT"/>
    <property type="match status" value="2"/>
</dbReference>
<evidence type="ECO:0000259" key="2">
    <source>
        <dbReference type="Pfam" id="PF08166"/>
    </source>
</evidence>
<dbReference type="AlphaFoldDB" id="A0A7J6B2P0"/>
<feature type="region of interest" description="Disordered" evidence="1">
    <location>
        <begin position="514"/>
        <end position="548"/>
    </location>
</feature>
<reference evidence="3 4" key="1">
    <citation type="submission" date="2020-02" db="EMBL/GenBank/DDBJ databases">
        <title>A chromosome-scale genome assembly of the black bullhead catfish (Ameiurus melas).</title>
        <authorList>
            <person name="Wen M."/>
            <person name="Zham M."/>
            <person name="Cabau C."/>
            <person name="Klopp C."/>
            <person name="Donnadieu C."/>
            <person name="Roques C."/>
            <person name="Bouchez O."/>
            <person name="Lampietro C."/>
            <person name="Jouanno E."/>
            <person name="Herpin A."/>
            <person name="Louis A."/>
            <person name="Berthelot C."/>
            <person name="Parey E."/>
            <person name="Roest-Crollius H."/>
            <person name="Braasch I."/>
            <person name="Postlethwait J."/>
            <person name="Robinson-Rechavi M."/>
            <person name="Echchiki A."/>
            <person name="Begum T."/>
            <person name="Montfort J."/>
            <person name="Schartl M."/>
            <person name="Bobe J."/>
            <person name="Guiguen Y."/>
        </authorList>
    </citation>
    <scope>NUCLEOTIDE SEQUENCE [LARGE SCALE GENOMIC DNA]</scope>
    <source>
        <strain evidence="3">M_S1</strain>
        <tissue evidence="3">Blood</tissue>
    </source>
</reference>
<proteinExistence type="predicted"/>
<evidence type="ECO:0000313" key="3">
    <source>
        <dbReference type="EMBL" id="KAF4089235.1"/>
    </source>
</evidence>
<feature type="compositionally biased region" description="Basic and acidic residues" evidence="1">
    <location>
        <begin position="880"/>
        <end position="893"/>
    </location>
</feature>
<protein>
    <recommendedName>
        <fullName evidence="2">PELP1 middle domain-containing protein</fullName>
    </recommendedName>
</protein>
<feature type="compositionally biased region" description="Polar residues" evidence="1">
    <location>
        <begin position="637"/>
        <end position="660"/>
    </location>
</feature>
<feature type="domain" description="PELP1 middle" evidence="2">
    <location>
        <begin position="148"/>
        <end position="204"/>
    </location>
</feature>